<dbReference type="PANTHER" id="PTHR21180:SF32">
    <property type="entry name" value="ENDONUCLEASE_EXONUCLEASE_PHOSPHATASE FAMILY DOMAIN-CONTAINING PROTEIN 1"/>
    <property type="match status" value="1"/>
</dbReference>
<feature type="compositionally biased region" description="Basic and acidic residues" evidence="1">
    <location>
        <begin position="76"/>
        <end position="86"/>
    </location>
</feature>
<dbReference type="Gene3D" id="1.10.150.280">
    <property type="entry name" value="AF1531-like domain"/>
    <property type="match status" value="1"/>
</dbReference>
<protein>
    <submittedName>
        <fullName evidence="4">Competence protein ComEA</fullName>
    </submittedName>
</protein>
<evidence type="ECO:0000313" key="5">
    <source>
        <dbReference type="Proteomes" id="UP001519272"/>
    </source>
</evidence>
<dbReference type="InterPro" id="IPR010994">
    <property type="entry name" value="RuvA_2-like"/>
</dbReference>
<dbReference type="NCBIfam" id="TIGR00426">
    <property type="entry name" value="competence protein ComEA helix-hairpin-helix repeat region"/>
    <property type="match status" value="1"/>
</dbReference>
<name>A0ABS4FNZ6_9BACL</name>
<accession>A0ABS4FNZ6</accession>
<reference evidence="4 5" key="1">
    <citation type="submission" date="2021-03" db="EMBL/GenBank/DDBJ databases">
        <title>Genomic Encyclopedia of Type Strains, Phase IV (KMG-IV): sequencing the most valuable type-strain genomes for metagenomic binning, comparative biology and taxonomic classification.</title>
        <authorList>
            <person name="Goeker M."/>
        </authorList>
    </citation>
    <scope>NUCLEOTIDE SEQUENCE [LARGE SCALE GENOMIC DNA]</scope>
    <source>
        <strain evidence="4 5">DSM 14349</strain>
    </source>
</reference>
<dbReference type="Pfam" id="PF12836">
    <property type="entry name" value="HHH_3"/>
    <property type="match status" value="1"/>
</dbReference>
<proteinExistence type="predicted"/>
<dbReference type="InterPro" id="IPR003583">
    <property type="entry name" value="Hlx-hairpin-Hlx_DNA-bd_motif"/>
</dbReference>
<evidence type="ECO:0000256" key="1">
    <source>
        <dbReference type="SAM" id="MobiDB-lite"/>
    </source>
</evidence>
<dbReference type="SUPFAM" id="SSF47781">
    <property type="entry name" value="RuvA domain 2-like"/>
    <property type="match status" value="1"/>
</dbReference>
<sequence>MYKSKFILAITSAVMGAGLMFVVTNLTSSPAIEGWTPVNTAVASTLVEQQQPQSEQQLQSEQPSKQEQNQSSGKVADSEKSAEQTKRVNINTAGLVELQNIPGVGEKKAQTIIDYRNKHGAFKKVQDLTKVKGIGTKSFQKMKPFIEIGS</sequence>
<gene>
    <name evidence="4" type="ORF">J2Z32_000878</name>
</gene>
<keyword evidence="5" id="KW-1185">Reference proteome</keyword>
<evidence type="ECO:0000259" key="3">
    <source>
        <dbReference type="SMART" id="SM00278"/>
    </source>
</evidence>
<evidence type="ECO:0000313" key="4">
    <source>
        <dbReference type="EMBL" id="MBP1904261.1"/>
    </source>
</evidence>
<dbReference type="InterPro" id="IPR051675">
    <property type="entry name" value="Endo/Exo/Phosphatase_dom_1"/>
</dbReference>
<feature type="transmembrane region" description="Helical" evidence="2">
    <location>
        <begin position="6"/>
        <end position="26"/>
    </location>
</feature>
<keyword evidence="2" id="KW-1133">Transmembrane helix</keyword>
<organism evidence="4 5">
    <name type="scientific">Paenibacillus turicensis</name>
    <dbReference type="NCBI Taxonomy" id="160487"/>
    <lineage>
        <taxon>Bacteria</taxon>
        <taxon>Bacillati</taxon>
        <taxon>Bacillota</taxon>
        <taxon>Bacilli</taxon>
        <taxon>Bacillales</taxon>
        <taxon>Paenibacillaceae</taxon>
        <taxon>Paenibacillus</taxon>
    </lineage>
</organism>
<comment type="caution">
    <text evidence="4">The sequence shown here is derived from an EMBL/GenBank/DDBJ whole genome shotgun (WGS) entry which is preliminary data.</text>
</comment>
<evidence type="ECO:0000256" key="2">
    <source>
        <dbReference type="SAM" id="Phobius"/>
    </source>
</evidence>
<dbReference type="RefSeq" id="WP_210087949.1">
    <property type="nucleotide sequence ID" value="NZ_JAGGKG010000003.1"/>
</dbReference>
<dbReference type="Proteomes" id="UP001519272">
    <property type="component" value="Unassembled WGS sequence"/>
</dbReference>
<feature type="domain" description="Helix-hairpin-helix DNA-binding motif class 1" evidence="3">
    <location>
        <begin position="126"/>
        <end position="145"/>
    </location>
</feature>
<keyword evidence="2" id="KW-0472">Membrane</keyword>
<feature type="domain" description="Helix-hairpin-helix DNA-binding motif class 1" evidence="3">
    <location>
        <begin position="96"/>
        <end position="115"/>
    </location>
</feature>
<feature type="region of interest" description="Disordered" evidence="1">
    <location>
        <begin position="46"/>
        <end position="88"/>
    </location>
</feature>
<keyword evidence="2" id="KW-0812">Transmembrane</keyword>
<dbReference type="PANTHER" id="PTHR21180">
    <property type="entry name" value="ENDONUCLEASE/EXONUCLEASE/PHOSPHATASE FAMILY DOMAIN-CONTAINING PROTEIN 1"/>
    <property type="match status" value="1"/>
</dbReference>
<dbReference type="EMBL" id="JAGGKG010000003">
    <property type="protein sequence ID" value="MBP1904261.1"/>
    <property type="molecule type" value="Genomic_DNA"/>
</dbReference>
<dbReference type="SMART" id="SM00278">
    <property type="entry name" value="HhH1"/>
    <property type="match status" value="2"/>
</dbReference>
<feature type="compositionally biased region" description="Low complexity" evidence="1">
    <location>
        <begin position="48"/>
        <end position="68"/>
    </location>
</feature>
<dbReference type="InterPro" id="IPR004509">
    <property type="entry name" value="Competence_ComEA_HhH"/>
</dbReference>